<keyword evidence="3" id="KW-0602">Photosynthesis</keyword>
<dbReference type="InterPro" id="IPR022796">
    <property type="entry name" value="Chloroa_b-bind"/>
</dbReference>
<gene>
    <name evidence="6" type="ORF">EVOR1521_LOCUS29988</name>
</gene>
<reference evidence="6" key="1">
    <citation type="submission" date="2023-08" db="EMBL/GenBank/DDBJ databases">
        <authorList>
            <person name="Chen Y."/>
            <person name="Shah S."/>
            <person name="Dougan E. K."/>
            <person name="Thang M."/>
            <person name="Chan C."/>
        </authorList>
    </citation>
    <scope>NUCLEOTIDE SEQUENCE</scope>
</reference>
<evidence type="ECO:0000256" key="5">
    <source>
        <dbReference type="PIRSR" id="PIRSR601344-1"/>
    </source>
</evidence>
<dbReference type="GO" id="GO:0009507">
    <property type="term" value="C:chloroplast"/>
    <property type="evidence" value="ECO:0007669"/>
    <property type="project" value="UniProtKB-SubCell"/>
</dbReference>
<feature type="binding site" description="axial binding residue" evidence="5">
    <location>
        <position position="30"/>
    </location>
    <ligand>
        <name>chlorophyll b</name>
        <dbReference type="ChEBI" id="CHEBI:61721"/>
        <label>1</label>
    </ligand>
    <ligandPart>
        <name>Mg</name>
        <dbReference type="ChEBI" id="CHEBI:25107"/>
    </ligandPart>
</feature>
<comment type="caution">
    <text evidence="6">The sequence shown here is derived from an EMBL/GenBank/DDBJ whole genome shotgun (WGS) entry which is preliminary data.</text>
</comment>
<evidence type="ECO:0000256" key="3">
    <source>
        <dbReference type="ARBA" id="ARBA00022531"/>
    </source>
</evidence>
<dbReference type="AlphaFoldDB" id="A0AA36JN94"/>
<evidence type="ECO:0000256" key="1">
    <source>
        <dbReference type="ARBA" id="ARBA00004229"/>
    </source>
</evidence>
<organism evidence="6 7">
    <name type="scientific">Effrenium voratum</name>
    <dbReference type="NCBI Taxonomy" id="2562239"/>
    <lineage>
        <taxon>Eukaryota</taxon>
        <taxon>Sar</taxon>
        <taxon>Alveolata</taxon>
        <taxon>Dinophyceae</taxon>
        <taxon>Suessiales</taxon>
        <taxon>Symbiodiniaceae</taxon>
        <taxon>Effrenium</taxon>
    </lineage>
</organism>
<evidence type="ECO:0000313" key="7">
    <source>
        <dbReference type="Proteomes" id="UP001178507"/>
    </source>
</evidence>
<feature type="binding site" evidence="5">
    <location>
        <position position="112"/>
    </location>
    <ligand>
        <name>chlorophyll a</name>
        <dbReference type="ChEBI" id="CHEBI:58416"/>
        <label>1</label>
    </ligand>
</feature>
<evidence type="ECO:0000256" key="4">
    <source>
        <dbReference type="ARBA" id="ARBA00022640"/>
    </source>
</evidence>
<keyword evidence="2" id="KW-0150">Chloroplast</keyword>
<keyword evidence="5" id="KW-0148">Chlorophyll</keyword>
<dbReference type="EMBL" id="CAUJNA010003730">
    <property type="protein sequence ID" value="CAJ1408716.1"/>
    <property type="molecule type" value="Genomic_DNA"/>
</dbReference>
<feature type="binding site" description="axial binding residue" evidence="5">
    <location>
        <position position="86"/>
    </location>
    <ligand>
        <name>chlorophyll b</name>
        <dbReference type="ChEBI" id="CHEBI:61721"/>
        <label>1</label>
    </ligand>
    <ligandPart>
        <name>Mg</name>
        <dbReference type="ChEBI" id="CHEBI:25107"/>
    </ligandPart>
</feature>
<dbReference type="SUPFAM" id="SSF103511">
    <property type="entry name" value="Chlorophyll a-b binding protein"/>
    <property type="match status" value="1"/>
</dbReference>
<proteinExistence type="predicted"/>
<comment type="subcellular location">
    <subcellularLocation>
        <location evidence="1">Plastid</location>
        <location evidence="1">Chloroplast</location>
    </subcellularLocation>
</comment>
<protein>
    <recommendedName>
        <fullName evidence="8">Chlorophyll a-b binding protein, chloroplastic</fullName>
    </recommendedName>
</protein>
<evidence type="ECO:0008006" key="8">
    <source>
        <dbReference type="Google" id="ProtNLM"/>
    </source>
</evidence>
<dbReference type="Proteomes" id="UP001178507">
    <property type="component" value="Unassembled WGS sequence"/>
</dbReference>
<name>A0AA36JN94_9DINO</name>
<dbReference type="InterPro" id="IPR001344">
    <property type="entry name" value="Chloro_AB-bd_pln"/>
</dbReference>
<keyword evidence="7" id="KW-1185">Reference proteome</keyword>
<evidence type="ECO:0000256" key="2">
    <source>
        <dbReference type="ARBA" id="ARBA00022528"/>
    </source>
</evidence>
<dbReference type="Pfam" id="PF00504">
    <property type="entry name" value="Chloroa_b-bind"/>
    <property type="match status" value="1"/>
</dbReference>
<feature type="binding site" evidence="5">
    <location>
        <position position="115"/>
    </location>
    <ligand>
        <name>chlorophyll a</name>
        <dbReference type="ChEBI" id="CHEBI:58416"/>
        <label>1</label>
    </ligand>
</feature>
<keyword evidence="5" id="KW-0157">Chromophore</keyword>
<accession>A0AA36JN94</accession>
<evidence type="ECO:0000313" key="6">
    <source>
        <dbReference type="EMBL" id="CAJ1408716.1"/>
    </source>
</evidence>
<feature type="binding site" evidence="5">
    <location>
        <position position="25"/>
    </location>
    <ligand>
        <name>chlorophyll a</name>
        <dbReference type="ChEBI" id="CHEBI:58416"/>
        <label>1</label>
    </ligand>
</feature>
<dbReference type="Gene3D" id="1.10.3460.10">
    <property type="entry name" value="Chlorophyll a/b binding protein domain"/>
    <property type="match status" value="1"/>
</dbReference>
<feature type="binding site" evidence="5">
    <location>
        <position position="117"/>
    </location>
    <ligand>
        <name>chlorophyll a</name>
        <dbReference type="ChEBI" id="CHEBI:58416"/>
        <label>1</label>
    </ligand>
</feature>
<sequence length="148" mass="15878">MDYFDPAGFCKVGDEAGFRNLRAAELKHGRVAMMAALGASVQHYVQFPGFDEVPTGIGAVTTAPGSYGFAALFLVSGVLELALWTEDPKKEPGNFGDPLNLGQYDIDMRNKELNNGRFAMFSIVGIIAAELFTGKDGIDQIGLDTPTL</sequence>
<dbReference type="GO" id="GO:0016168">
    <property type="term" value="F:chlorophyll binding"/>
    <property type="evidence" value="ECO:0007669"/>
    <property type="project" value="UniProtKB-KW"/>
</dbReference>
<keyword evidence="4" id="KW-0934">Plastid</keyword>
<dbReference type="GO" id="GO:0016020">
    <property type="term" value="C:membrane"/>
    <property type="evidence" value="ECO:0007669"/>
    <property type="project" value="InterPro"/>
</dbReference>
<feature type="binding site" evidence="5">
    <location>
        <position position="28"/>
    </location>
    <ligand>
        <name>chlorophyll a</name>
        <dbReference type="ChEBI" id="CHEBI:58416"/>
        <label>1</label>
    </ligand>
</feature>
<dbReference type="GO" id="GO:0009765">
    <property type="term" value="P:photosynthesis, light harvesting"/>
    <property type="evidence" value="ECO:0007669"/>
    <property type="project" value="InterPro"/>
</dbReference>
<feature type="binding site" evidence="5">
    <location>
        <position position="111"/>
    </location>
    <ligand>
        <name>chlorophyll a</name>
        <dbReference type="ChEBI" id="CHEBI:58416"/>
        <label>1</label>
    </ligand>
</feature>
<dbReference type="PANTHER" id="PTHR21649">
    <property type="entry name" value="CHLOROPHYLL A/B BINDING PROTEIN"/>
    <property type="match status" value="1"/>
</dbReference>